<name>A0A0G4GZ47_VITBC</name>
<dbReference type="Proteomes" id="UP000041254">
    <property type="component" value="Unassembled WGS sequence"/>
</dbReference>
<protein>
    <submittedName>
        <fullName evidence="1">Uncharacterized protein</fullName>
    </submittedName>
</protein>
<dbReference type="PhylomeDB" id="A0A0G4GZ47"/>
<dbReference type="AlphaFoldDB" id="A0A0G4GZ47"/>
<accession>A0A0G4GZ47</accession>
<evidence type="ECO:0000313" key="1">
    <source>
        <dbReference type="EMBL" id="CEM36345.1"/>
    </source>
</evidence>
<keyword evidence="2" id="KW-1185">Reference proteome</keyword>
<dbReference type="VEuPathDB" id="CryptoDB:Vbra_10449"/>
<evidence type="ECO:0000313" key="2">
    <source>
        <dbReference type="Proteomes" id="UP000041254"/>
    </source>
</evidence>
<dbReference type="InParanoid" id="A0A0G4GZ47"/>
<sequence>MQHSQQQHPFTHIFVGRRTFYLFSITDIVRLRATARWLTDFFRALQLRQRLAHSLRTQAGLRRAANRQPPMQLLAVDDQEMNLPDLLVAVCIVEEGSWKEMGEVFDLAGLCGNCQLPVRLTVADLHRFVSRRAYVSGPRVLAQLKMVGHHIHFGDGETFQVFQHGNTVRAIKDDNGFEVTVDPDLPAGHLCLQHRRQHDPPVSSRIGYSTLGWRLVYPAATHSSVSSFIKSTILEHFQSTHANDKLLRSIDRRADSDRLRTLITQSPHTPLEGCTTTTTWQCYGLEFPAFPARHRYLVLTGASDPFVAWIHMWEWGTYGWANYAVRVEVFTTEKPLSGVGAAFKDRFPETTRLARVVLWPGFAALVFDRP</sequence>
<proteinExistence type="predicted"/>
<reference evidence="1 2" key="1">
    <citation type="submission" date="2014-11" db="EMBL/GenBank/DDBJ databases">
        <authorList>
            <person name="Zhu J."/>
            <person name="Qi W."/>
            <person name="Song R."/>
        </authorList>
    </citation>
    <scope>NUCLEOTIDE SEQUENCE [LARGE SCALE GENOMIC DNA]</scope>
</reference>
<organism evidence="1 2">
    <name type="scientific">Vitrella brassicaformis (strain CCMP3155)</name>
    <dbReference type="NCBI Taxonomy" id="1169540"/>
    <lineage>
        <taxon>Eukaryota</taxon>
        <taxon>Sar</taxon>
        <taxon>Alveolata</taxon>
        <taxon>Colpodellida</taxon>
        <taxon>Vitrellaceae</taxon>
        <taxon>Vitrella</taxon>
    </lineage>
</organism>
<gene>
    <name evidence="1" type="ORF">Vbra_10449</name>
</gene>
<dbReference type="EMBL" id="CDMY01000887">
    <property type="protein sequence ID" value="CEM36345.1"/>
    <property type="molecule type" value="Genomic_DNA"/>
</dbReference>